<evidence type="ECO:0000313" key="2">
    <source>
        <dbReference type="Proteomes" id="UP000233551"/>
    </source>
</evidence>
<reference evidence="1 2" key="1">
    <citation type="submission" date="2017-11" db="EMBL/GenBank/DDBJ databases">
        <title>De-novo sequencing of pomegranate (Punica granatum L.) genome.</title>
        <authorList>
            <person name="Akparov Z."/>
            <person name="Amiraslanov A."/>
            <person name="Hajiyeva S."/>
            <person name="Abbasov M."/>
            <person name="Kaur K."/>
            <person name="Hamwieh A."/>
            <person name="Solovyev V."/>
            <person name="Salamov A."/>
            <person name="Braich B."/>
            <person name="Kosarev P."/>
            <person name="Mahmoud A."/>
            <person name="Hajiyev E."/>
            <person name="Babayeva S."/>
            <person name="Izzatullayeva V."/>
            <person name="Mammadov A."/>
            <person name="Mammadov A."/>
            <person name="Sharifova S."/>
            <person name="Ojaghi J."/>
            <person name="Eynullazada K."/>
            <person name="Bayramov B."/>
            <person name="Abdulazimova A."/>
            <person name="Shahmuradov I."/>
        </authorList>
    </citation>
    <scope>NUCLEOTIDE SEQUENCE [LARGE SCALE GENOMIC DNA]</scope>
    <source>
        <strain evidence="2">cv. AG2017</strain>
        <tissue evidence="1">Leaf</tissue>
    </source>
</reference>
<evidence type="ECO:0000313" key="1">
    <source>
        <dbReference type="EMBL" id="PKI31492.1"/>
    </source>
</evidence>
<organism evidence="1 2">
    <name type="scientific">Punica granatum</name>
    <name type="common">Pomegranate</name>
    <dbReference type="NCBI Taxonomy" id="22663"/>
    <lineage>
        <taxon>Eukaryota</taxon>
        <taxon>Viridiplantae</taxon>
        <taxon>Streptophyta</taxon>
        <taxon>Embryophyta</taxon>
        <taxon>Tracheophyta</taxon>
        <taxon>Spermatophyta</taxon>
        <taxon>Magnoliopsida</taxon>
        <taxon>eudicotyledons</taxon>
        <taxon>Gunneridae</taxon>
        <taxon>Pentapetalae</taxon>
        <taxon>rosids</taxon>
        <taxon>malvids</taxon>
        <taxon>Myrtales</taxon>
        <taxon>Lythraceae</taxon>
        <taxon>Punica</taxon>
    </lineage>
</organism>
<dbReference type="EMBL" id="PGOL01008675">
    <property type="protein sequence ID" value="PKI31492.1"/>
    <property type="molecule type" value="Genomic_DNA"/>
</dbReference>
<name>A0A2I0HIH1_PUNGR</name>
<accession>A0A2I0HIH1</accession>
<dbReference type="AlphaFoldDB" id="A0A2I0HIH1"/>
<dbReference type="Proteomes" id="UP000233551">
    <property type="component" value="Unassembled WGS sequence"/>
</dbReference>
<sequence>MPWLPTHRDRLPLLTCSPDTSPFASPARSLDRYLSLTPRDASPKHGVAQAVFAAASRAIAAVPRGGTAVRGRQTPFLCPTSSSPVTLSHGLGPSFFVLRRSSPVCSAQSSPAETVRLDPTFDLLHLTRRFGPVPVRSAQLAVLPAQRSLSRPNSRAPLFMLKPTN</sequence>
<gene>
    <name evidence="1" type="ORF">CRG98_048116</name>
</gene>
<protein>
    <submittedName>
        <fullName evidence="1">Uncharacterized protein</fullName>
    </submittedName>
</protein>
<comment type="caution">
    <text evidence="1">The sequence shown here is derived from an EMBL/GenBank/DDBJ whole genome shotgun (WGS) entry which is preliminary data.</text>
</comment>
<proteinExistence type="predicted"/>
<keyword evidence="2" id="KW-1185">Reference proteome</keyword>